<feature type="region of interest" description="Disordered" evidence="1">
    <location>
        <begin position="1"/>
        <end position="24"/>
    </location>
</feature>
<comment type="caution">
    <text evidence="2">The sequence shown here is derived from an EMBL/GenBank/DDBJ whole genome shotgun (WGS) entry which is preliminary data.</text>
</comment>
<dbReference type="Proteomes" id="UP000186955">
    <property type="component" value="Unassembled WGS sequence"/>
</dbReference>
<dbReference type="AlphaFoldDB" id="A0A1Q5UBI6"/>
<feature type="region of interest" description="Disordered" evidence="1">
    <location>
        <begin position="180"/>
        <end position="207"/>
    </location>
</feature>
<gene>
    <name evidence="2" type="ORF">PENSUB_4751</name>
</gene>
<evidence type="ECO:0000256" key="1">
    <source>
        <dbReference type="SAM" id="MobiDB-lite"/>
    </source>
</evidence>
<organism evidence="2 3">
    <name type="scientific">Penicillium subrubescens</name>
    <dbReference type="NCBI Taxonomy" id="1316194"/>
    <lineage>
        <taxon>Eukaryota</taxon>
        <taxon>Fungi</taxon>
        <taxon>Dikarya</taxon>
        <taxon>Ascomycota</taxon>
        <taxon>Pezizomycotina</taxon>
        <taxon>Eurotiomycetes</taxon>
        <taxon>Eurotiomycetidae</taxon>
        <taxon>Eurotiales</taxon>
        <taxon>Aspergillaceae</taxon>
        <taxon>Penicillium</taxon>
    </lineage>
</organism>
<sequence>MAKSTRQAWPSLTPHNQTRRLEEASRPVAIDVSGNGKLPWPPSTQSADSPTLFHNITLFLTSETLSHNFTISNGTEPANNGTGYVGPVLDQEPSSTVKHVNWVWPKCLVGDGTSSDGSARGAYNISMHQSFRWNGSDYYTVFDLPISVTNSISESAERVDCASLENKLLNIAEVERSSDTLPGQPWVQAGASTETSTGSSASSTKTSAAAGVLKDKKKSMMLLATVGTAFSVFLHAAL</sequence>
<feature type="compositionally biased region" description="Polar residues" evidence="1">
    <location>
        <begin position="1"/>
        <end position="16"/>
    </location>
</feature>
<evidence type="ECO:0000313" key="3">
    <source>
        <dbReference type="Proteomes" id="UP000186955"/>
    </source>
</evidence>
<accession>A0A1Q5UBI6</accession>
<protein>
    <submittedName>
        <fullName evidence="2">Uncharacterized protein</fullName>
    </submittedName>
</protein>
<dbReference type="STRING" id="1316194.A0A1Q5UBI6"/>
<dbReference type="EMBL" id="MNBE01000438">
    <property type="protein sequence ID" value="OKP09827.1"/>
    <property type="molecule type" value="Genomic_DNA"/>
</dbReference>
<reference evidence="2 3" key="1">
    <citation type="submission" date="2016-10" db="EMBL/GenBank/DDBJ databases">
        <title>Genome sequence of the ascomycete fungus Penicillium subrubescens.</title>
        <authorList>
            <person name="De Vries R.P."/>
            <person name="Peng M."/>
            <person name="Dilokpimol A."/>
            <person name="Hilden K."/>
            <person name="Makela M.R."/>
            <person name="Grigoriev I."/>
            <person name="Riley R."/>
            <person name="Granchi Z."/>
        </authorList>
    </citation>
    <scope>NUCLEOTIDE SEQUENCE [LARGE SCALE GENOMIC DNA]</scope>
    <source>
        <strain evidence="2 3">CBS 132785</strain>
    </source>
</reference>
<feature type="compositionally biased region" description="Low complexity" evidence="1">
    <location>
        <begin position="189"/>
        <end position="207"/>
    </location>
</feature>
<name>A0A1Q5UBI6_9EURO</name>
<keyword evidence="3" id="KW-1185">Reference proteome</keyword>
<evidence type="ECO:0000313" key="2">
    <source>
        <dbReference type="EMBL" id="OKP09827.1"/>
    </source>
</evidence>
<proteinExistence type="predicted"/>